<dbReference type="Pfam" id="PF02518">
    <property type="entry name" value="HATPase_c"/>
    <property type="match status" value="1"/>
</dbReference>
<dbReference type="OrthoDB" id="342253at2157"/>
<dbReference type="InterPro" id="IPR003661">
    <property type="entry name" value="HisK_dim/P_dom"/>
</dbReference>
<dbReference type="CDD" id="cd00130">
    <property type="entry name" value="PAS"/>
    <property type="match status" value="1"/>
</dbReference>
<dbReference type="Gene3D" id="3.30.565.10">
    <property type="entry name" value="Histidine kinase-like ATPase, C-terminal domain"/>
    <property type="match status" value="1"/>
</dbReference>
<dbReference type="SUPFAM" id="SSF47384">
    <property type="entry name" value="Homodimeric domain of signal transducing histidine kinase"/>
    <property type="match status" value="1"/>
</dbReference>
<dbReference type="EMBL" id="QGMZ01000071">
    <property type="protein sequence ID" value="PWR69530.1"/>
    <property type="molecule type" value="Genomic_DNA"/>
</dbReference>
<comment type="catalytic activity">
    <reaction evidence="1">
        <text>ATP + protein L-histidine = ADP + protein N-phospho-L-histidine.</text>
        <dbReference type="EC" id="2.7.13.3"/>
    </reaction>
</comment>
<name>A0A2V2MT83_9EURY</name>
<evidence type="ECO:0000256" key="2">
    <source>
        <dbReference type="ARBA" id="ARBA00012438"/>
    </source>
</evidence>
<dbReference type="Pfam" id="PF00512">
    <property type="entry name" value="HisKA"/>
    <property type="match status" value="1"/>
</dbReference>
<accession>A0A2V2MT83</accession>
<dbReference type="PANTHER" id="PTHR43047">
    <property type="entry name" value="TWO-COMPONENT HISTIDINE PROTEIN KINASE"/>
    <property type="match status" value="1"/>
</dbReference>
<dbReference type="Proteomes" id="UP000245934">
    <property type="component" value="Unassembled WGS sequence"/>
</dbReference>
<dbReference type="PRINTS" id="PR00344">
    <property type="entry name" value="BCTRLSENSOR"/>
</dbReference>
<keyword evidence="5" id="KW-0418">Kinase</keyword>
<dbReference type="Pfam" id="PF08447">
    <property type="entry name" value="PAS_3"/>
    <property type="match status" value="1"/>
</dbReference>
<feature type="domain" description="Histidine kinase" evidence="6">
    <location>
        <begin position="338"/>
        <end position="557"/>
    </location>
</feature>
<evidence type="ECO:0000259" key="6">
    <source>
        <dbReference type="PROSITE" id="PS50109"/>
    </source>
</evidence>
<dbReference type="SMART" id="SM00387">
    <property type="entry name" value="HATPase_c"/>
    <property type="match status" value="1"/>
</dbReference>
<gene>
    <name evidence="8" type="ORF">DLD82_17830</name>
</gene>
<protein>
    <recommendedName>
        <fullName evidence="2">histidine kinase</fullName>
        <ecNumber evidence="2">2.7.13.3</ecNumber>
    </recommendedName>
</protein>
<dbReference type="RefSeq" id="WP_109942484.1">
    <property type="nucleotide sequence ID" value="NZ_CP176366.1"/>
</dbReference>
<dbReference type="GO" id="GO:0009927">
    <property type="term" value="F:histidine phosphotransfer kinase activity"/>
    <property type="evidence" value="ECO:0007669"/>
    <property type="project" value="TreeGrafter"/>
</dbReference>
<dbReference type="InterPro" id="IPR035965">
    <property type="entry name" value="PAS-like_dom_sf"/>
</dbReference>
<dbReference type="AlphaFoldDB" id="A0A2V2MT83"/>
<dbReference type="CDD" id="cd00082">
    <property type="entry name" value="HisKA"/>
    <property type="match status" value="1"/>
</dbReference>
<dbReference type="SMART" id="SM00388">
    <property type="entry name" value="HisKA"/>
    <property type="match status" value="1"/>
</dbReference>
<dbReference type="InterPro" id="IPR003594">
    <property type="entry name" value="HATPase_dom"/>
</dbReference>
<dbReference type="SUPFAM" id="SSF55785">
    <property type="entry name" value="PYP-like sensor domain (PAS domain)"/>
    <property type="match status" value="1"/>
</dbReference>
<evidence type="ECO:0000256" key="4">
    <source>
        <dbReference type="ARBA" id="ARBA00022679"/>
    </source>
</evidence>
<dbReference type="InterPro" id="IPR004358">
    <property type="entry name" value="Sig_transdc_His_kin-like_C"/>
</dbReference>
<evidence type="ECO:0000313" key="9">
    <source>
        <dbReference type="Proteomes" id="UP000245934"/>
    </source>
</evidence>
<dbReference type="SMART" id="SM00086">
    <property type="entry name" value="PAC"/>
    <property type="match status" value="1"/>
</dbReference>
<dbReference type="InterPro" id="IPR018771">
    <property type="entry name" value="PocR_dom"/>
</dbReference>
<dbReference type="SUPFAM" id="SSF55874">
    <property type="entry name" value="ATPase domain of HSP90 chaperone/DNA topoisomerase II/histidine kinase"/>
    <property type="match status" value="1"/>
</dbReference>
<dbReference type="PANTHER" id="PTHR43047:SF72">
    <property type="entry name" value="OSMOSENSING HISTIDINE PROTEIN KINASE SLN1"/>
    <property type="match status" value="1"/>
</dbReference>
<dbReference type="Gene3D" id="1.10.287.130">
    <property type="match status" value="1"/>
</dbReference>
<dbReference type="InterPro" id="IPR013655">
    <property type="entry name" value="PAS_fold_3"/>
</dbReference>
<keyword evidence="3" id="KW-0597">Phosphoprotein</keyword>
<dbReference type="EC" id="2.7.13.3" evidence="2"/>
<feature type="domain" description="PAC" evidence="7">
    <location>
        <begin position="268"/>
        <end position="320"/>
    </location>
</feature>
<keyword evidence="4" id="KW-0808">Transferase</keyword>
<dbReference type="InterPro" id="IPR005467">
    <property type="entry name" value="His_kinase_dom"/>
</dbReference>
<evidence type="ECO:0000256" key="1">
    <source>
        <dbReference type="ARBA" id="ARBA00000085"/>
    </source>
</evidence>
<evidence type="ECO:0000313" key="8">
    <source>
        <dbReference type="EMBL" id="PWR69530.1"/>
    </source>
</evidence>
<reference evidence="8 9" key="1">
    <citation type="submission" date="2018-05" db="EMBL/GenBank/DDBJ databases">
        <title>Draft genome of Methanospirillum stamsii Pt1.</title>
        <authorList>
            <person name="Dueholm M.S."/>
            <person name="Nielsen P.H."/>
            <person name="Bakmann L.F."/>
            <person name="Otzen D.E."/>
        </authorList>
    </citation>
    <scope>NUCLEOTIDE SEQUENCE [LARGE SCALE GENOMIC DNA]</scope>
    <source>
        <strain evidence="8 9">Pt1</strain>
    </source>
</reference>
<proteinExistence type="predicted"/>
<dbReference type="PROSITE" id="PS50109">
    <property type="entry name" value="HIS_KIN"/>
    <property type="match status" value="1"/>
</dbReference>
<dbReference type="GO" id="GO:0005886">
    <property type="term" value="C:plasma membrane"/>
    <property type="evidence" value="ECO:0007669"/>
    <property type="project" value="TreeGrafter"/>
</dbReference>
<organism evidence="8 9">
    <name type="scientific">Methanospirillum stamsii</name>
    <dbReference type="NCBI Taxonomy" id="1277351"/>
    <lineage>
        <taxon>Archaea</taxon>
        <taxon>Methanobacteriati</taxon>
        <taxon>Methanobacteriota</taxon>
        <taxon>Stenosarchaea group</taxon>
        <taxon>Methanomicrobia</taxon>
        <taxon>Methanomicrobiales</taxon>
        <taxon>Methanospirillaceae</taxon>
        <taxon>Methanospirillum</taxon>
    </lineage>
</organism>
<evidence type="ECO:0000256" key="3">
    <source>
        <dbReference type="ARBA" id="ARBA00022553"/>
    </source>
</evidence>
<dbReference type="CDD" id="cd16922">
    <property type="entry name" value="HATPase_EvgS-ArcB-TorS-like"/>
    <property type="match status" value="1"/>
</dbReference>
<evidence type="ECO:0000256" key="5">
    <source>
        <dbReference type="ARBA" id="ARBA00022777"/>
    </source>
</evidence>
<dbReference type="InterPro" id="IPR036890">
    <property type="entry name" value="HATPase_C_sf"/>
</dbReference>
<dbReference type="PROSITE" id="PS50113">
    <property type="entry name" value="PAC"/>
    <property type="match status" value="1"/>
</dbReference>
<dbReference type="Pfam" id="PF10114">
    <property type="entry name" value="PocR"/>
    <property type="match status" value="1"/>
</dbReference>
<comment type="caution">
    <text evidence="8">The sequence shown here is derived from an EMBL/GenBank/DDBJ whole genome shotgun (WGS) entry which is preliminary data.</text>
</comment>
<dbReference type="GO" id="GO:0000155">
    <property type="term" value="F:phosphorelay sensor kinase activity"/>
    <property type="evidence" value="ECO:0007669"/>
    <property type="project" value="InterPro"/>
</dbReference>
<dbReference type="InterPro" id="IPR000700">
    <property type="entry name" value="PAS-assoc_C"/>
</dbReference>
<dbReference type="FunFam" id="3.30.565.10:FF:000010">
    <property type="entry name" value="Sensor histidine kinase RcsC"/>
    <property type="match status" value="1"/>
</dbReference>
<dbReference type="InterPro" id="IPR000014">
    <property type="entry name" value="PAS"/>
</dbReference>
<dbReference type="Gene3D" id="3.30.450.20">
    <property type="entry name" value="PAS domain"/>
    <property type="match status" value="1"/>
</dbReference>
<keyword evidence="9" id="KW-1185">Reference proteome</keyword>
<dbReference type="InterPro" id="IPR001610">
    <property type="entry name" value="PAC"/>
</dbReference>
<dbReference type="Gene3D" id="2.10.70.100">
    <property type="match status" value="1"/>
</dbReference>
<dbReference type="GeneID" id="97610891"/>
<dbReference type="InterPro" id="IPR036097">
    <property type="entry name" value="HisK_dim/P_sf"/>
</dbReference>
<evidence type="ECO:0000259" key="7">
    <source>
        <dbReference type="PROSITE" id="PS50113"/>
    </source>
</evidence>
<sequence>MKFAELVDITELQELCQSFTETTGAATAILELNGEILSATGWKGICTIFHRVNPETSQRCLESDTILAGKLKKGSLYNLYQCKNGLYDAAIPITINGIHVANFFAGQFLLKEPDIEFFKKQAKKFGFNTDEYLKALSEVPIYSQAQITSMLDFFSRLARIMGETGLARNELERANTELKKHQEHLIDLVRERTVDLNRAQEIARMGSWKWDITTEKVFWSDNMYLIFGYDIGNPKEITHEFFIQCIHPDYQNQLLDKLKSMIIQKTSFQDEIRIITKQGDERTFRIYGEVRLDSDGNPVELFGTNLDITEEKRNETFLLEAKRRAEEANIAKVQFLSRMSHELRTPLNAILGYSQLLKNQSNLTDTQKNQILTIKKSGEHLLDLINEILEVSRIEQKKITIENKPFNIHDLVKGILELSRVRAQEKNLLLLYEEISPVPDFLIGDERRIKEVLLNLVSNAIKYTNDGMVTLHTGYTNDQGGLFTGEVIDTGIGIDPEEIDTIFLPFTQLAGEVSSTDGAGLGLTIVKQLLELMGGTIEVNSIPGKGSRFYFTMPLLEYTGIIGTKPSVPEISGYEGPLKIIIIVDDNAINAAFLVSALEPLGFITHTATLIPADA</sequence>